<feature type="region of interest" description="Disordered" evidence="4">
    <location>
        <begin position="305"/>
        <end position="327"/>
    </location>
</feature>
<feature type="region of interest" description="Disordered" evidence="4">
    <location>
        <begin position="672"/>
        <end position="777"/>
    </location>
</feature>
<proteinExistence type="predicted"/>
<dbReference type="PROSITE" id="PS00107">
    <property type="entry name" value="PROTEIN_KINASE_ATP"/>
    <property type="match status" value="1"/>
</dbReference>
<accession>A0A0N1PBT1</accession>
<feature type="compositionally biased region" description="Basic and acidic residues" evidence="4">
    <location>
        <begin position="124"/>
        <end position="154"/>
    </location>
</feature>
<dbReference type="SMART" id="SM00220">
    <property type="entry name" value="S_TKc"/>
    <property type="match status" value="1"/>
</dbReference>
<feature type="compositionally biased region" description="Polar residues" evidence="4">
    <location>
        <begin position="741"/>
        <end position="753"/>
    </location>
</feature>
<feature type="compositionally biased region" description="Polar residues" evidence="4">
    <location>
        <begin position="1120"/>
        <end position="1132"/>
    </location>
</feature>
<feature type="region of interest" description="Disordered" evidence="4">
    <location>
        <begin position="443"/>
        <end position="468"/>
    </location>
</feature>
<dbReference type="GO" id="GO:0005634">
    <property type="term" value="C:nucleus"/>
    <property type="evidence" value="ECO:0007669"/>
    <property type="project" value="TreeGrafter"/>
</dbReference>
<evidence type="ECO:0000256" key="1">
    <source>
        <dbReference type="ARBA" id="ARBA00022741"/>
    </source>
</evidence>
<feature type="region of interest" description="Disordered" evidence="4">
    <location>
        <begin position="1088"/>
        <end position="1153"/>
    </location>
</feature>
<feature type="region of interest" description="Disordered" evidence="4">
    <location>
        <begin position="1250"/>
        <end position="1279"/>
    </location>
</feature>
<sequence>MLREEDSAFSEEEVGGAWPQPHTATAAATAAATTLGHTTDASGLKAKGVEDPSSSPFASPQLEPALQHVRGDTQHMKESRESAFARAADEAAVSADSSTPTAQAGTTSHRTHEADPSALGATDAHADRGRDAYSIGGDHDSSEQQRCPAEDGHRLGMACPPSASPAAVGKTALDAEQRGKHAIAAAAVHASSSQSRSHSDSRGPPVATVMDAPAHAEAVVTAAPTTSLIAALVSSGAEEAALFSCELARHASQDTISYSICPSSCSSSPSRSSKDREDTCDPASPVVAVDAAATCTSVFSDELQQQSLPRDGNSHKMSGPLLSLSNDPAERSLNASESVLSSPTAVTLWGVHRDLRRKRIKKVSHYILGSLLGEGAYGAVRDCIDINTDNVSRRFQRCAIKIINGNYAKADMPAIFGNRHSGQSCMDGGGSPSPHQQSATALVSPVRGTLKRTSGSGNGGGGGMRCHHGEDQRRQEMFQREMRNLQRFHSKNIIRALDSFTRYNKEYVVLPIAICSVQQLVRQLMRTRWREAVREWRRRQRKALRKHKHTAAAGASRGDEGGMGEAPQQALQPMVLPAVDALRFEDLAFMTVGTSDMDDEESENYDEEDDDATTAATTFTSASATPGHNAKPHVKVSSKINCNSTHARHVDASRRTHDVGAVTYYREDGLHSSGSLSDHDADAASRHSNGGTRGFAGLRGPHASSNPNTGGISHHRHRGLPRVPSTGSNSTTTTTTTTRTIDSYENGNNSSSDTRGVTRRQQRGGAEDETSDLSSCGVHHSTNSNCIHVMSATPIAEGVESFVQHHHPPEGTRRRTGERGSTPPAVAVPSKSLPVDDSRPHLAYPICPTTLLKGIFYQVASGVHYLHQQNVAHNDIKPSNILLFEDGTVKLGDLGSVSETYNDQGTPLCASPELCKYFYGGIAPPPSFSQSVESVGRDAAKPSDMWCCGLLLFYLITGKPGPLPVQLQYFQCLHSSHSMAKDRQRCGAAGASSLSSPAPPSAIVTRYQLYRAIAEQTEPVDLSGLPDMIPPDLGDEAVVDRVAAEAGTDKSSASPYPRNSVRHLLAGLLELDPQRRLTSEQALQHPWLRMTFRVKPNDKDAHHGNRNRKTSKSGRKSGSPNPQGIPGSSTGNGPSGAPLTITRKAPSKQAMEDAIQRDVARRITESRHVQHMLMLDRQRHLQFVADCCNLLNLSIPPEVIRVQPAEPYREDAGVPAAGLASTRIGAGVNTPPAARPAAWQQHNVAATATVGGGRHSPRVHSAASPNSRTSTHGHDNSNSDVATGTVLRTAMLPAVMPPGCVDTELFLPHSEAGYYEQKSGKSEFDLRVLRRKPLLMAQLNEYFHNVVLVQCGYRTGPDPNFQAMRVRAVPVEDETGSCRGGRRRGGSGSGGTQQPAVVILPGAGSTVYRNSPSAGVVQVAALDSITDSDGIFDSAATAGSIAGVLAEDVWGAGPRHQPRVRVDENGNVVSAAAQYLATTADLATAAVAAGRVVGSESTRNNLAFANAASSRDGGSGGAAAATSSSATANRPSQRSAASSLVHAAAGPSFGNGNSNRQPRSSGSSRSAAPAATNSTNSSGHNRYGSAEAMDTQEVMGTAVFSTARASWIHGSSRRVASRGNSNNNNNSSRNPRDASESASEAEHNVAMRESSKCLCGLM</sequence>
<feature type="region of interest" description="Disordered" evidence="4">
    <location>
        <begin position="540"/>
        <end position="567"/>
    </location>
</feature>
<dbReference type="PROSITE" id="PS00108">
    <property type="entry name" value="PROTEIN_KINASE_ST"/>
    <property type="match status" value="1"/>
</dbReference>
<dbReference type="Proteomes" id="UP000038009">
    <property type="component" value="Unassembled WGS sequence"/>
</dbReference>
<dbReference type="InterPro" id="IPR011009">
    <property type="entry name" value="Kinase-like_dom_sf"/>
</dbReference>
<feature type="compositionally biased region" description="Polar residues" evidence="4">
    <location>
        <begin position="99"/>
        <end position="108"/>
    </location>
</feature>
<comment type="caution">
    <text evidence="6">The sequence shown here is derived from an EMBL/GenBank/DDBJ whole genome shotgun (WGS) entry which is preliminary data.</text>
</comment>
<dbReference type="OrthoDB" id="4062651at2759"/>
<feature type="region of interest" description="Disordered" evidence="4">
    <location>
        <begin position="593"/>
        <end position="613"/>
    </location>
</feature>
<dbReference type="VEuPathDB" id="TriTrypDB:Lsey_0284_0060"/>
<feature type="compositionally biased region" description="Low complexity" evidence="4">
    <location>
        <begin position="261"/>
        <end position="271"/>
    </location>
</feature>
<dbReference type="InterPro" id="IPR008271">
    <property type="entry name" value="Ser/Thr_kinase_AS"/>
</dbReference>
<dbReference type="GO" id="GO:0004674">
    <property type="term" value="F:protein serine/threonine kinase activity"/>
    <property type="evidence" value="ECO:0007669"/>
    <property type="project" value="TreeGrafter"/>
</dbReference>
<dbReference type="PROSITE" id="PS50011">
    <property type="entry name" value="PROTEIN_KINASE_DOM"/>
    <property type="match status" value="1"/>
</dbReference>
<feature type="region of interest" description="Disordered" evidence="4">
    <location>
        <begin position="185"/>
        <end position="207"/>
    </location>
</feature>
<dbReference type="Pfam" id="PF00069">
    <property type="entry name" value="Pkinase"/>
    <property type="match status" value="1"/>
</dbReference>
<feature type="region of interest" description="Disordered" evidence="4">
    <location>
        <begin position="1372"/>
        <end position="1396"/>
    </location>
</feature>
<feature type="compositionally biased region" description="Low complexity" evidence="4">
    <location>
        <begin position="731"/>
        <end position="740"/>
    </location>
</feature>
<dbReference type="EMBL" id="LJSK01000284">
    <property type="protein sequence ID" value="KPI84162.1"/>
    <property type="molecule type" value="Genomic_DNA"/>
</dbReference>
<feature type="compositionally biased region" description="Low complexity" evidence="4">
    <location>
        <begin position="1617"/>
        <end position="1629"/>
    </location>
</feature>
<dbReference type="SUPFAM" id="SSF56112">
    <property type="entry name" value="Protein kinase-like (PK-like)"/>
    <property type="match status" value="1"/>
</dbReference>
<feature type="compositionally biased region" description="Low complexity" evidence="4">
    <location>
        <begin position="1550"/>
        <end position="1578"/>
    </location>
</feature>
<dbReference type="PANTHER" id="PTHR44167:SF30">
    <property type="entry name" value="PHOSPHORYLASE KINASE"/>
    <property type="match status" value="1"/>
</dbReference>
<feature type="region of interest" description="Disordered" evidence="4">
    <location>
        <begin position="261"/>
        <end position="282"/>
    </location>
</feature>
<dbReference type="InterPro" id="IPR017441">
    <property type="entry name" value="Protein_kinase_ATP_BS"/>
</dbReference>
<dbReference type="OMA" id="ELCKYFY"/>
<feature type="compositionally biased region" description="Basic residues" evidence="4">
    <location>
        <begin position="1104"/>
        <end position="1115"/>
    </location>
</feature>
<feature type="compositionally biased region" description="Basic and acidic residues" evidence="4">
    <location>
        <begin position="69"/>
        <end position="89"/>
    </location>
</feature>
<reference evidence="6 7" key="1">
    <citation type="journal article" date="2015" name="PLoS Pathog.">
        <title>Leptomonas seymouri: Adaptations to the Dixenous Life Cycle Analyzed by Genome Sequencing, Transcriptome Profiling and Co-infection with Leishmania donovani.</title>
        <authorList>
            <person name="Kraeva N."/>
            <person name="Butenko A."/>
            <person name="Hlavacova J."/>
            <person name="Kostygov A."/>
            <person name="Myskova J."/>
            <person name="Grybchuk D."/>
            <person name="Lestinova T."/>
            <person name="Votypka J."/>
            <person name="Volf P."/>
            <person name="Opperdoes F."/>
            <person name="Flegontov P."/>
            <person name="Lukes J."/>
            <person name="Yurchenko V."/>
        </authorList>
    </citation>
    <scope>NUCLEOTIDE SEQUENCE [LARGE SCALE GENOMIC DNA]</scope>
    <source>
        <strain evidence="6 7">ATCC 30220</strain>
    </source>
</reference>
<evidence type="ECO:0000256" key="4">
    <source>
        <dbReference type="SAM" id="MobiDB-lite"/>
    </source>
</evidence>
<feature type="domain" description="Protein kinase" evidence="5">
    <location>
        <begin position="366"/>
        <end position="1088"/>
    </location>
</feature>
<name>A0A0N1PBT1_LEPSE</name>
<evidence type="ECO:0000259" key="5">
    <source>
        <dbReference type="PROSITE" id="PS50011"/>
    </source>
</evidence>
<feature type="region of interest" description="Disordered" evidence="4">
    <location>
        <begin position="1610"/>
        <end position="1650"/>
    </location>
</feature>
<dbReference type="PANTHER" id="PTHR44167">
    <property type="entry name" value="OVARIAN-SPECIFIC SERINE/THREONINE-PROTEIN KINASE LOK-RELATED"/>
    <property type="match status" value="1"/>
</dbReference>
<evidence type="ECO:0000256" key="2">
    <source>
        <dbReference type="ARBA" id="ARBA00022840"/>
    </source>
</evidence>
<evidence type="ECO:0000313" key="6">
    <source>
        <dbReference type="EMBL" id="KPI84162.1"/>
    </source>
</evidence>
<dbReference type="GO" id="GO:0005524">
    <property type="term" value="F:ATP binding"/>
    <property type="evidence" value="ECO:0007669"/>
    <property type="project" value="UniProtKB-UniRule"/>
</dbReference>
<feature type="region of interest" description="Disordered" evidence="4">
    <location>
        <begin position="1507"/>
        <end position="1584"/>
    </location>
</feature>
<feature type="binding site" evidence="3">
    <location>
        <position position="401"/>
    </location>
    <ligand>
        <name>ATP</name>
        <dbReference type="ChEBI" id="CHEBI:30616"/>
    </ligand>
</feature>
<protein>
    <recommendedName>
        <fullName evidence="5">Protein kinase domain-containing protein</fullName>
    </recommendedName>
</protein>
<feature type="region of interest" description="Disordered" evidence="4">
    <location>
        <begin position="1"/>
        <end position="165"/>
    </location>
</feature>
<evidence type="ECO:0000313" key="7">
    <source>
        <dbReference type="Proteomes" id="UP000038009"/>
    </source>
</evidence>
<feature type="compositionally biased region" description="Basic and acidic residues" evidence="4">
    <location>
        <begin position="1630"/>
        <end position="1650"/>
    </location>
</feature>
<evidence type="ECO:0000256" key="3">
    <source>
        <dbReference type="PROSITE-ProRule" id="PRU10141"/>
    </source>
</evidence>
<dbReference type="Gene3D" id="1.10.510.10">
    <property type="entry name" value="Transferase(Phosphotransferase) domain 1"/>
    <property type="match status" value="1"/>
</dbReference>
<feature type="compositionally biased region" description="Low complexity" evidence="4">
    <location>
        <begin position="185"/>
        <end position="196"/>
    </location>
</feature>
<keyword evidence="2 3" id="KW-0067">ATP-binding</keyword>
<keyword evidence="1 3" id="KW-0547">Nucleotide-binding</keyword>
<organism evidence="6 7">
    <name type="scientific">Leptomonas seymouri</name>
    <dbReference type="NCBI Taxonomy" id="5684"/>
    <lineage>
        <taxon>Eukaryota</taxon>
        <taxon>Discoba</taxon>
        <taxon>Euglenozoa</taxon>
        <taxon>Kinetoplastea</taxon>
        <taxon>Metakinetoplastina</taxon>
        <taxon>Trypanosomatida</taxon>
        <taxon>Trypanosomatidae</taxon>
        <taxon>Leishmaniinae</taxon>
        <taxon>Leptomonas</taxon>
    </lineage>
</organism>
<feature type="compositionally biased region" description="Basic and acidic residues" evidence="4">
    <location>
        <begin position="807"/>
        <end position="818"/>
    </location>
</feature>
<keyword evidence="7" id="KW-1185">Reference proteome</keyword>
<feature type="region of interest" description="Disordered" evidence="4">
    <location>
        <begin position="805"/>
        <end position="834"/>
    </location>
</feature>
<feature type="compositionally biased region" description="Low complexity" evidence="4">
    <location>
        <begin position="1507"/>
        <end position="1530"/>
    </location>
</feature>
<feature type="compositionally biased region" description="Basic residues" evidence="4">
    <location>
        <begin position="540"/>
        <end position="550"/>
    </location>
</feature>
<dbReference type="InterPro" id="IPR000719">
    <property type="entry name" value="Prot_kinase_dom"/>
</dbReference>
<gene>
    <name evidence="6" type="ORF">ABL78_6787</name>
</gene>
<feature type="compositionally biased region" description="Low complexity" evidence="4">
    <location>
        <begin position="23"/>
        <end position="34"/>
    </location>
</feature>
<dbReference type="GO" id="GO:0044773">
    <property type="term" value="P:mitotic DNA damage checkpoint signaling"/>
    <property type="evidence" value="ECO:0007669"/>
    <property type="project" value="TreeGrafter"/>
</dbReference>
<feature type="compositionally biased region" description="Acidic residues" evidence="4">
    <location>
        <begin position="596"/>
        <end position="612"/>
    </location>
</feature>